<gene>
    <name evidence="1" type="ORF">ENS15_00420</name>
</gene>
<dbReference type="EMBL" id="DSTT01000001">
    <property type="protein sequence ID" value="HFK23107.1"/>
    <property type="molecule type" value="Genomic_DNA"/>
</dbReference>
<protein>
    <submittedName>
        <fullName evidence="1">Uncharacterized protein</fullName>
    </submittedName>
</protein>
<sequence length="73" mass="8617">MDCPSINSCPFFNDKLKDMPSMSNIYKRNYCKKDYIRFTRYLVSTTIGKENVPLDLFPNQEGKAKEIIKNFKK</sequence>
<proteinExistence type="predicted"/>
<comment type="caution">
    <text evidence="1">The sequence shown here is derived from an EMBL/GenBank/DDBJ whole genome shotgun (WGS) entry which is preliminary data.</text>
</comment>
<evidence type="ECO:0000313" key="1">
    <source>
        <dbReference type="EMBL" id="HFK23107.1"/>
    </source>
</evidence>
<reference evidence="1" key="1">
    <citation type="journal article" date="2020" name="mSystems">
        <title>Genome- and Community-Level Interaction Insights into Carbon Utilization and Element Cycling Functions of Hydrothermarchaeota in Hydrothermal Sediment.</title>
        <authorList>
            <person name="Zhou Z."/>
            <person name="Liu Y."/>
            <person name="Xu W."/>
            <person name="Pan J."/>
            <person name="Luo Z.H."/>
            <person name="Li M."/>
        </authorList>
    </citation>
    <scope>NUCLEOTIDE SEQUENCE [LARGE SCALE GENOMIC DNA]</scope>
    <source>
        <strain evidence="1">SpSt-464</strain>
    </source>
</reference>
<accession>A0A7C3J5A8</accession>
<name>A0A7C3J5A8_UNCW3</name>
<dbReference type="AlphaFoldDB" id="A0A7C3J5A8"/>
<organism evidence="1">
    <name type="scientific">candidate division WOR-3 bacterium</name>
    <dbReference type="NCBI Taxonomy" id="2052148"/>
    <lineage>
        <taxon>Bacteria</taxon>
        <taxon>Bacteria division WOR-3</taxon>
    </lineage>
</organism>